<name>A0ABX8B2F8_9BACT</name>
<dbReference type="EMBL" id="CP072643">
    <property type="protein sequence ID" value="QUV95119.1"/>
    <property type="molecule type" value="Genomic_DNA"/>
</dbReference>
<accession>A0ABX8B2F8</accession>
<evidence type="ECO:0000256" key="1">
    <source>
        <dbReference type="SAM" id="MobiDB-lite"/>
    </source>
</evidence>
<dbReference type="Gene3D" id="3.30.750.140">
    <property type="match status" value="1"/>
</dbReference>
<feature type="compositionally biased region" description="Low complexity" evidence="1">
    <location>
        <begin position="30"/>
        <end position="52"/>
    </location>
</feature>
<sequence>MKVNPSANPSASSRPTGKPSTPPPTRGFDDLLGQLDGLTEGEAAGQPDAAAALGQESLHEAQAESAGASDHKQTAEDDRKTPTAAEDAARAAMLPTNREIRPEATAEVTPRRILHVLDMEKIVATVRTQTFSGNEAQATIQLSHSVLHGLSITLQTDARGRVSAEITATTEAAKRIVDAHARELNELLQARGLDVVSFSTRLAGADAGASSGNGGDGSAASGFGQHQMTDTVAESVETTDATTPAALPGGENIYTA</sequence>
<keyword evidence="3" id="KW-0969">Cilium</keyword>
<reference evidence="3 4" key="1">
    <citation type="submission" date="2021-03" db="EMBL/GenBank/DDBJ databases">
        <title>Genomic and phenotypic characterization of Chloracidobacterium isolates provides evidence for multiple species.</title>
        <authorList>
            <person name="Saini M.K."/>
            <person name="Costas A.M.G."/>
            <person name="Tank M."/>
            <person name="Bryant D.A."/>
        </authorList>
    </citation>
    <scope>NUCLEOTIDE SEQUENCE [LARGE SCALE GENOMIC DNA]</scope>
    <source>
        <strain evidence="3 4">N</strain>
    </source>
</reference>
<dbReference type="InterPro" id="IPR038610">
    <property type="entry name" value="FliK-like_C_sf"/>
</dbReference>
<dbReference type="RefSeq" id="WP_211423359.1">
    <property type="nucleotide sequence ID" value="NZ_CP072643.1"/>
</dbReference>
<feature type="domain" description="Flagellar hook-length control protein-like C-terminal" evidence="2">
    <location>
        <begin position="130"/>
        <end position="202"/>
    </location>
</feature>
<evidence type="ECO:0000259" key="2">
    <source>
        <dbReference type="Pfam" id="PF02120"/>
    </source>
</evidence>
<dbReference type="Proteomes" id="UP000677668">
    <property type="component" value="Chromosome 2"/>
</dbReference>
<evidence type="ECO:0000313" key="4">
    <source>
        <dbReference type="Proteomes" id="UP000677668"/>
    </source>
</evidence>
<protein>
    <submittedName>
        <fullName evidence="3">Flagellar hook-length control protein FliK</fullName>
    </submittedName>
</protein>
<feature type="region of interest" description="Disordered" evidence="1">
    <location>
        <begin position="1"/>
        <end position="96"/>
    </location>
</feature>
<gene>
    <name evidence="3" type="ORF">J8C05_13930</name>
</gene>
<proteinExistence type="predicted"/>
<keyword evidence="3" id="KW-0282">Flagellum</keyword>
<feature type="compositionally biased region" description="Low complexity" evidence="1">
    <location>
        <begin position="1"/>
        <end position="13"/>
    </location>
</feature>
<keyword evidence="3" id="KW-0966">Cell projection</keyword>
<dbReference type="Pfam" id="PF02120">
    <property type="entry name" value="Flg_hook"/>
    <property type="match status" value="1"/>
</dbReference>
<feature type="compositionally biased region" description="Basic and acidic residues" evidence="1">
    <location>
        <begin position="69"/>
        <end position="81"/>
    </location>
</feature>
<organism evidence="3 4">
    <name type="scientific">Chloracidobacterium sp. N</name>
    <dbReference type="NCBI Taxonomy" id="2821540"/>
    <lineage>
        <taxon>Bacteria</taxon>
        <taxon>Pseudomonadati</taxon>
        <taxon>Acidobacteriota</taxon>
        <taxon>Terriglobia</taxon>
        <taxon>Terriglobales</taxon>
        <taxon>Acidobacteriaceae</taxon>
        <taxon>Chloracidobacterium</taxon>
        <taxon>Chloracidobacterium aggregatum</taxon>
    </lineage>
</organism>
<dbReference type="InterPro" id="IPR021136">
    <property type="entry name" value="Flagellar_hook_control-like_C"/>
</dbReference>
<evidence type="ECO:0000313" key="3">
    <source>
        <dbReference type="EMBL" id="QUV95119.1"/>
    </source>
</evidence>
<keyword evidence="4" id="KW-1185">Reference proteome</keyword>